<evidence type="ECO:0000256" key="1">
    <source>
        <dbReference type="ARBA" id="ARBA00022603"/>
    </source>
</evidence>
<dbReference type="EC" id="2.1.1.176" evidence="8"/>
<reference evidence="8 9" key="1">
    <citation type="submission" date="2023-07" db="EMBL/GenBank/DDBJ databases">
        <title>Genomic Encyclopedia of Type Strains, Phase IV (KMG-IV): sequencing the most valuable type-strain genomes for metagenomic binning, comparative biology and taxonomic classification.</title>
        <authorList>
            <person name="Goeker M."/>
        </authorList>
    </citation>
    <scope>NUCLEOTIDE SEQUENCE [LARGE SCALE GENOMIC DNA]</scope>
    <source>
        <strain evidence="8 9">B1-1</strain>
    </source>
</reference>
<dbReference type="PROSITE" id="PS51686">
    <property type="entry name" value="SAM_MT_RSMB_NOP"/>
    <property type="match status" value="1"/>
</dbReference>
<feature type="active site" description="Nucleophile" evidence="5">
    <location>
        <position position="387"/>
    </location>
</feature>
<dbReference type="InterPro" id="IPR001678">
    <property type="entry name" value="MeTrfase_RsmB-F_NOP2_dom"/>
</dbReference>
<dbReference type="SUPFAM" id="SSF48013">
    <property type="entry name" value="NusB-like"/>
    <property type="match status" value="1"/>
</dbReference>
<dbReference type="CDD" id="cd02440">
    <property type="entry name" value="AdoMet_MTases"/>
    <property type="match status" value="1"/>
</dbReference>
<comment type="similarity">
    <text evidence="5">Belongs to the class I-like SAM-binding methyltransferase superfamily. RsmB/NOP family.</text>
</comment>
<dbReference type="Gene3D" id="1.10.940.10">
    <property type="entry name" value="NusB-like"/>
    <property type="match status" value="1"/>
</dbReference>
<dbReference type="RefSeq" id="WP_266278695.1">
    <property type="nucleotide sequence ID" value="NZ_JAPKNF010000001.1"/>
</dbReference>
<feature type="binding site" evidence="5">
    <location>
        <begin position="271"/>
        <end position="277"/>
    </location>
    <ligand>
        <name>S-adenosyl-L-methionine</name>
        <dbReference type="ChEBI" id="CHEBI:59789"/>
    </ligand>
</feature>
<protein>
    <submittedName>
        <fullName evidence="8">16S rRNA (Cytosine967-C5)-methyltransferase</fullName>
        <ecNumber evidence="8">2.1.1.176</ecNumber>
    </submittedName>
</protein>
<dbReference type="GO" id="GO:0032259">
    <property type="term" value="P:methylation"/>
    <property type="evidence" value="ECO:0007669"/>
    <property type="project" value="UniProtKB-KW"/>
</dbReference>
<dbReference type="Pfam" id="PF01189">
    <property type="entry name" value="Methyltr_RsmB-F"/>
    <property type="match status" value="1"/>
</dbReference>
<dbReference type="Pfam" id="PF01029">
    <property type="entry name" value="NusB"/>
    <property type="match status" value="1"/>
</dbReference>
<keyword evidence="9" id="KW-1185">Reference proteome</keyword>
<dbReference type="Gene3D" id="3.40.50.150">
    <property type="entry name" value="Vaccinia Virus protein VP39"/>
    <property type="match status" value="1"/>
</dbReference>
<evidence type="ECO:0000256" key="4">
    <source>
        <dbReference type="ARBA" id="ARBA00022884"/>
    </source>
</evidence>
<keyword evidence="1 5" id="KW-0489">Methyltransferase</keyword>
<feature type="binding site" evidence="5">
    <location>
        <position position="334"/>
    </location>
    <ligand>
        <name>S-adenosyl-L-methionine</name>
        <dbReference type="ChEBI" id="CHEBI:59789"/>
    </ligand>
</feature>
<dbReference type="InterPro" id="IPR035926">
    <property type="entry name" value="NusB-like_sf"/>
</dbReference>
<dbReference type="PANTHER" id="PTHR22807">
    <property type="entry name" value="NOP2 YEAST -RELATED NOL1/NOP2/FMU SUN DOMAIN-CONTAINING"/>
    <property type="match status" value="1"/>
</dbReference>
<dbReference type="InterPro" id="IPR049560">
    <property type="entry name" value="MeTrfase_RsmB-F_NOP2_cat"/>
</dbReference>
<evidence type="ECO:0000256" key="2">
    <source>
        <dbReference type="ARBA" id="ARBA00022679"/>
    </source>
</evidence>
<dbReference type="SUPFAM" id="SSF53335">
    <property type="entry name" value="S-adenosyl-L-methionine-dependent methyltransferases"/>
    <property type="match status" value="1"/>
</dbReference>
<dbReference type="GO" id="GO:0008168">
    <property type="term" value="F:methyltransferase activity"/>
    <property type="evidence" value="ECO:0007669"/>
    <property type="project" value="UniProtKB-KW"/>
</dbReference>
<evidence type="ECO:0000256" key="3">
    <source>
        <dbReference type="ARBA" id="ARBA00022691"/>
    </source>
</evidence>
<feature type="domain" description="SAM-dependent MTase RsmB/NOP-type" evidence="7">
    <location>
        <begin position="179"/>
        <end position="457"/>
    </location>
</feature>
<organism evidence="8 9">
    <name type="scientific">Kaistia geumhonensis</name>
    <dbReference type="NCBI Taxonomy" id="410839"/>
    <lineage>
        <taxon>Bacteria</taxon>
        <taxon>Pseudomonadati</taxon>
        <taxon>Pseudomonadota</taxon>
        <taxon>Alphaproteobacteria</taxon>
        <taxon>Hyphomicrobiales</taxon>
        <taxon>Kaistiaceae</taxon>
        <taxon>Kaistia</taxon>
    </lineage>
</organism>
<keyword evidence="2 5" id="KW-0808">Transferase</keyword>
<feature type="binding site" evidence="5">
    <location>
        <position position="318"/>
    </location>
    <ligand>
        <name>S-adenosyl-L-methionine</name>
        <dbReference type="ChEBI" id="CHEBI:59789"/>
    </ligand>
</feature>
<evidence type="ECO:0000313" key="8">
    <source>
        <dbReference type="EMBL" id="MDQ0517128.1"/>
    </source>
</evidence>
<evidence type="ECO:0000259" key="7">
    <source>
        <dbReference type="PROSITE" id="PS51686"/>
    </source>
</evidence>
<feature type="region of interest" description="Disordered" evidence="6">
    <location>
        <begin position="1"/>
        <end position="28"/>
    </location>
</feature>
<dbReference type="InterPro" id="IPR006027">
    <property type="entry name" value="NusB_RsmB_TIM44"/>
</dbReference>
<comment type="caution">
    <text evidence="8">The sequence shown here is derived from an EMBL/GenBank/DDBJ whole genome shotgun (WGS) entry which is preliminary data.</text>
</comment>
<gene>
    <name evidence="8" type="ORF">QO015_002741</name>
</gene>
<evidence type="ECO:0000256" key="5">
    <source>
        <dbReference type="PROSITE-ProRule" id="PRU01023"/>
    </source>
</evidence>
<sequence>MNGRGARGPASDRQRPRGQRRPPKPAPGVAARIAVVAALHAVTANHRPADTVLDDPSGPFATLEPRERALARAILGIALRRHGQIRDALGRFLDKALPKKSGPLGSILEVAAAQILFMDVADHAAVSIAVDLAGQDRDAQHFKGLANAVLRRLAEGRDAILADQDEAVLNTPRWLSTSWTAAYGAESALSIALAHLEEAPLDLTARSDAAALAERLGGTLLPTGTVRLLPGGAIDALDGFAEGAFWVQDAAAALPARLLGDVAGRAVADLCAAPGGKTLQLAAAGALVTAVDHSAERLKRVEQNLARTGLSARLVTADALAFDPGELYDAVLLDAPCSASGTIRRHPDVALLKRPADVAALAELQRKLLARAVSLLRPGGILVYSTCSLEPAEGEAQAEWALRTLPLSPSPMQPAEIGGLDALCRGGYLRSLPSDLPADEPRLSGLDGFFAARFVKN</sequence>
<keyword evidence="3 5" id="KW-0949">S-adenosyl-L-methionine</keyword>
<evidence type="ECO:0000256" key="6">
    <source>
        <dbReference type="SAM" id="MobiDB-lite"/>
    </source>
</evidence>
<dbReference type="Proteomes" id="UP001223743">
    <property type="component" value="Unassembled WGS sequence"/>
</dbReference>
<dbReference type="EMBL" id="JAUSWJ010000001">
    <property type="protein sequence ID" value="MDQ0517128.1"/>
    <property type="molecule type" value="Genomic_DNA"/>
</dbReference>
<proteinExistence type="inferred from homology"/>
<dbReference type="PRINTS" id="PR02008">
    <property type="entry name" value="RCMTFAMILY"/>
</dbReference>
<feature type="binding site" evidence="5">
    <location>
        <position position="292"/>
    </location>
    <ligand>
        <name>S-adenosyl-L-methionine</name>
        <dbReference type="ChEBI" id="CHEBI:59789"/>
    </ligand>
</feature>
<accession>A0ABU0M886</accession>
<name>A0ABU0M886_9HYPH</name>
<dbReference type="InterPro" id="IPR023267">
    <property type="entry name" value="RCMT"/>
</dbReference>
<dbReference type="PANTHER" id="PTHR22807:SF61">
    <property type="entry name" value="NOL1_NOP2_SUN FAMILY PROTEIN _ ANTITERMINATION NUSB DOMAIN-CONTAINING PROTEIN"/>
    <property type="match status" value="1"/>
</dbReference>
<dbReference type="InterPro" id="IPR029063">
    <property type="entry name" value="SAM-dependent_MTases_sf"/>
</dbReference>
<evidence type="ECO:0000313" key="9">
    <source>
        <dbReference type="Proteomes" id="UP001223743"/>
    </source>
</evidence>
<keyword evidence="4 5" id="KW-0694">RNA-binding</keyword>